<reference evidence="1 2" key="1">
    <citation type="submission" date="2021-03" db="EMBL/GenBank/DDBJ databases">
        <title>Lysobacter sp. nov. isolated from soil of gangwondo yeongwol, south Korea.</title>
        <authorList>
            <person name="Kim K.R."/>
            <person name="Kim K.H."/>
            <person name="Jeon C.O."/>
        </authorList>
    </citation>
    <scope>NUCLEOTIDE SEQUENCE [LARGE SCALE GENOMIC DNA]</scope>
    <source>
        <strain evidence="1 2">R19</strain>
    </source>
</reference>
<dbReference type="KEGG" id="lsf:I8J32_012115"/>
<gene>
    <name evidence="1" type="ORF">I8J32_012115</name>
</gene>
<protein>
    <submittedName>
        <fullName evidence="1">Uncharacterized protein</fullName>
    </submittedName>
</protein>
<dbReference type="AlphaFoldDB" id="A0A974XX80"/>
<evidence type="ECO:0000313" key="2">
    <source>
        <dbReference type="Proteomes" id="UP000639274"/>
    </source>
</evidence>
<organism evidence="1 2">
    <name type="scientific">Agrilutibacter solisilvae</name>
    <dbReference type="NCBI Taxonomy" id="2763317"/>
    <lineage>
        <taxon>Bacteria</taxon>
        <taxon>Pseudomonadati</taxon>
        <taxon>Pseudomonadota</taxon>
        <taxon>Gammaproteobacteria</taxon>
        <taxon>Lysobacterales</taxon>
        <taxon>Lysobacteraceae</taxon>
        <taxon>Agrilutibacter</taxon>
    </lineage>
</organism>
<proteinExistence type="predicted"/>
<name>A0A974XX80_9GAMM</name>
<accession>A0A974XX80</accession>
<keyword evidence="2" id="KW-1185">Reference proteome</keyword>
<dbReference type="EMBL" id="CP071518">
    <property type="protein sequence ID" value="QSX77496.1"/>
    <property type="molecule type" value="Genomic_DNA"/>
</dbReference>
<sequence>MNTCTLRPFSASARDPRRASLSTLAILVLSFVTHSEQYYEAGNGVAKVERAIKRALEAKSKAEEVTDVAQVLDSIRETFI</sequence>
<dbReference type="Proteomes" id="UP000639274">
    <property type="component" value="Chromosome"/>
</dbReference>
<evidence type="ECO:0000313" key="1">
    <source>
        <dbReference type="EMBL" id="QSX77496.1"/>
    </source>
</evidence>
<dbReference type="RefSeq" id="WP_200612516.1">
    <property type="nucleotide sequence ID" value="NZ_CP071518.1"/>
</dbReference>